<dbReference type="AlphaFoldDB" id="A0A8J6JAH9"/>
<feature type="DNA-binding region" description="H-T-H motif" evidence="2">
    <location>
        <begin position="34"/>
        <end position="53"/>
    </location>
</feature>
<gene>
    <name evidence="4" type="ORF">H8S11_08950</name>
</gene>
<dbReference type="InterPro" id="IPR001647">
    <property type="entry name" value="HTH_TetR"/>
</dbReference>
<sequence>MPTSTFFRLPEEKRLRLMDACWEECTRVRFTDVSINRIIAAAHIPRGSFYQYFTDKEDMIRYLLKGVREYFIQSLRDILHTHEGDLLSLPLGAFDRLVQQRGVADPVLARFIQVLRLNPGIETQSFLTERPGLMPEPLWDETDMTGLRQQNREYAEHIFFLGMAILGGAVVETLQEYSQREIQRDILQARIDLLRYGCAARTHEEETT</sequence>
<accession>A0A8J6JAH9</accession>
<evidence type="ECO:0000313" key="4">
    <source>
        <dbReference type="EMBL" id="MBC5722938.1"/>
    </source>
</evidence>
<dbReference type="PANTHER" id="PTHR43479">
    <property type="entry name" value="ACREF/ENVCD OPERON REPRESSOR-RELATED"/>
    <property type="match status" value="1"/>
</dbReference>
<keyword evidence="5" id="KW-1185">Reference proteome</keyword>
<protein>
    <submittedName>
        <fullName evidence="4">TetR/AcrR family transcriptional regulator</fullName>
    </submittedName>
</protein>
<reference evidence="4" key="1">
    <citation type="submission" date="2020-08" db="EMBL/GenBank/DDBJ databases">
        <title>Genome public.</title>
        <authorList>
            <person name="Liu C."/>
            <person name="Sun Q."/>
        </authorList>
    </citation>
    <scope>NUCLEOTIDE SEQUENCE</scope>
    <source>
        <strain evidence="4">NSJ-23</strain>
    </source>
</reference>
<proteinExistence type="predicted"/>
<dbReference type="GO" id="GO:0003677">
    <property type="term" value="F:DNA binding"/>
    <property type="evidence" value="ECO:0007669"/>
    <property type="project" value="UniProtKB-UniRule"/>
</dbReference>
<organism evidence="4 5">
    <name type="scientific">Flintibacter hominis</name>
    <dbReference type="NCBI Taxonomy" id="2763048"/>
    <lineage>
        <taxon>Bacteria</taxon>
        <taxon>Bacillati</taxon>
        <taxon>Bacillota</taxon>
        <taxon>Clostridia</taxon>
        <taxon>Eubacteriales</taxon>
        <taxon>Flintibacter</taxon>
    </lineage>
</organism>
<dbReference type="PROSITE" id="PS50977">
    <property type="entry name" value="HTH_TETR_2"/>
    <property type="match status" value="1"/>
</dbReference>
<dbReference type="Pfam" id="PF00440">
    <property type="entry name" value="TetR_N"/>
    <property type="match status" value="1"/>
</dbReference>
<dbReference type="InterPro" id="IPR009057">
    <property type="entry name" value="Homeodomain-like_sf"/>
</dbReference>
<dbReference type="EMBL" id="JACOPO010000005">
    <property type="protein sequence ID" value="MBC5722938.1"/>
    <property type="molecule type" value="Genomic_DNA"/>
</dbReference>
<name>A0A8J6JAH9_9FIRM</name>
<dbReference type="Proteomes" id="UP000628736">
    <property type="component" value="Unassembled WGS sequence"/>
</dbReference>
<dbReference type="Gene3D" id="1.10.357.10">
    <property type="entry name" value="Tetracycline Repressor, domain 2"/>
    <property type="match status" value="1"/>
</dbReference>
<evidence type="ECO:0000256" key="2">
    <source>
        <dbReference type="PROSITE-ProRule" id="PRU00335"/>
    </source>
</evidence>
<keyword evidence="1 2" id="KW-0238">DNA-binding</keyword>
<dbReference type="RefSeq" id="WP_147572335.1">
    <property type="nucleotide sequence ID" value="NZ_JACOPO010000005.1"/>
</dbReference>
<evidence type="ECO:0000313" key="5">
    <source>
        <dbReference type="Proteomes" id="UP000628736"/>
    </source>
</evidence>
<feature type="domain" description="HTH tetR-type" evidence="3">
    <location>
        <begin position="11"/>
        <end position="71"/>
    </location>
</feature>
<evidence type="ECO:0000259" key="3">
    <source>
        <dbReference type="PROSITE" id="PS50977"/>
    </source>
</evidence>
<evidence type="ECO:0000256" key="1">
    <source>
        <dbReference type="ARBA" id="ARBA00023125"/>
    </source>
</evidence>
<dbReference type="PANTHER" id="PTHR43479:SF11">
    <property type="entry name" value="ACREF_ENVCD OPERON REPRESSOR-RELATED"/>
    <property type="match status" value="1"/>
</dbReference>
<comment type="caution">
    <text evidence="4">The sequence shown here is derived from an EMBL/GenBank/DDBJ whole genome shotgun (WGS) entry which is preliminary data.</text>
</comment>
<dbReference type="InterPro" id="IPR050624">
    <property type="entry name" value="HTH-type_Tx_Regulator"/>
</dbReference>
<dbReference type="SUPFAM" id="SSF46689">
    <property type="entry name" value="Homeodomain-like"/>
    <property type="match status" value="1"/>
</dbReference>